<organism evidence="2 3">
    <name type="scientific">Pyrus ussuriensis x Pyrus communis</name>
    <dbReference type="NCBI Taxonomy" id="2448454"/>
    <lineage>
        <taxon>Eukaryota</taxon>
        <taxon>Viridiplantae</taxon>
        <taxon>Streptophyta</taxon>
        <taxon>Embryophyta</taxon>
        <taxon>Tracheophyta</taxon>
        <taxon>Spermatophyta</taxon>
        <taxon>Magnoliopsida</taxon>
        <taxon>eudicotyledons</taxon>
        <taxon>Gunneridae</taxon>
        <taxon>Pentapetalae</taxon>
        <taxon>rosids</taxon>
        <taxon>fabids</taxon>
        <taxon>Rosales</taxon>
        <taxon>Rosaceae</taxon>
        <taxon>Amygdaloideae</taxon>
        <taxon>Maleae</taxon>
        <taxon>Pyrus</taxon>
    </lineage>
</organism>
<evidence type="ECO:0000313" key="2">
    <source>
        <dbReference type="EMBL" id="KAB2624867.1"/>
    </source>
</evidence>
<reference evidence="2 3" key="3">
    <citation type="submission" date="2019-11" db="EMBL/GenBank/DDBJ databases">
        <title>A de novo genome assembly of a pear dwarfing rootstock.</title>
        <authorList>
            <person name="Wang F."/>
            <person name="Wang J."/>
            <person name="Li S."/>
            <person name="Zhang Y."/>
            <person name="Fang M."/>
            <person name="Ma L."/>
            <person name="Zhao Y."/>
            <person name="Jiang S."/>
        </authorList>
    </citation>
    <scope>NUCLEOTIDE SEQUENCE [LARGE SCALE GENOMIC DNA]</scope>
    <source>
        <strain evidence="2">S2</strain>
        <tissue evidence="2">Leaf</tissue>
    </source>
</reference>
<keyword evidence="3" id="KW-1185">Reference proteome</keyword>
<gene>
    <name evidence="2" type="ORF">D8674_016527</name>
</gene>
<reference evidence="2 3" key="1">
    <citation type="submission" date="2019-09" db="EMBL/GenBank/DDBJ databases">
        <authorList>
            <person name="Ou C."/>
        </authorList>
    </citation>
    <scope>NUCLEOTIDE SEQUENCE [LARGE SCALE GENOMIC DNA]</scope>
    <source>
        <strain evidence="2">S2</strain>
        <tissue evidence="2">Leaf</tissue>
    </source>
</reference>
<evidence type="ECO:0000313" key="3">
    <source>
        <dbReference type="Proteomes" id="UP000327157"/>
    </source>
</evidence>
<accession>A0A5N5HD81</accession>
<feature type="region of interest" description="Disordered" evidence="1">
    <location>
        <begin position="12"/>
        <end position="81"/>
    </location>
</feature>
<comment type="caution">
    <text evidence="2">The sequence shown here is derived from an EMBL/GenBank/DDBJ whole genome shotgun (WGS) entry which is preliminary data.</text>
</comment>
<dbReference type="AlphaFoldDB" id="A0A5N5HD81"/>
<dbReference type="EMBL" id="SMOL01000160">
    <property type="protein sequence ID" value="KAB2624867.1"/>
    <property type="molecule type" value="Genomic_DNA"/>
</dbReference>
<protein>
    <submittedName>
        <fullName evidence="2">Uncharacterized protein</fullName>
    </submittedName>
</protein>
<evidence type="ECO:0000256" key="1">
    <source>
        <dbReference type="SAM" id="MobiDB-lite"/>
    </source>
</evidence>
<dbReference type="Proteomes" id="UP000327157">
    <property type="component" value="Chromosome 16"/>
</dbReference>
<proteinExistence type="predicted"/>
<sequence length="81" mass="9194">MFFAFLSKLRQGHEGEAATCNSGGNEDESSAGGVNEDDDNEEEEEEEEDDIPITQFEEQLYEDDDNMFVENVDNPIEEEPE</sequence>
<name>A0A5N5HD81_9ROSA</name>
<reference evidence="3" key="2">
    <citation type="submission" date="2019-10" db="EMBL/GenBank/DDBJ databases">
        <title>A de novo genome assembly of a pear dwarfing rootstock.</title>
        <authorList>
            <person name="Wang F."/>
            <person name="Wang J."/>
            <person name="Li S."/>
            <person name="Zhang Y."/>
            <person name="Fang M."/>
            <person name="Ma L."/>
            <person name="Zhao Y."/>
            <person name="Jiang S."/>
        </authorList>
    </citation>
    <scope>NUCLEOTIDE SEQUENCE [LARGE SCALE GENOMIC DNA]</scope>
</reference>
<feature type="compositionally biased region" description="Acidic residues" evidence="1">
    <location>
        <begin position="25"/>
        <end position="51"/>
    </location>
</feature>